<dbReference type="InterPro" id="IPR051325">
    <property type="entry name" value="Nudix_hydrolase_domain"/>
</dbReference>
<evidence type="ECO:0000313" key="10">
    <source>
        <dbReference type="Proteomes" id="UP000178092"/>
    </source>
</evidence>
<sequence length="183" mass="21246">MTQERSSGVIVFTLFQKEPYVLLLHYPASSGDKESYWDLPKGHLEKGETDRQTAVREVKEETGIDDLKFFEGFKEQIHYWFQVQKTKVSKTVVFYLACTKKHQIKVSFEHTGYVWLPFNDAIAAVKFQNAKDVLSMAKKFLALHRIATNKRPVYHRSKAKHQKPSESSVKTVPKQRQPKTRSS</sequence>
<dbReference type="InterPro" id="IPR015797">
    <property type="entry name" value="NUDIX_hydrolase-like_dom_sf"/>
</dbReference>
<feature type="domain" description="Nudix hydrolase" evidence="8">
    <location>
        <begin position="2"/>
        <end position="138"/>
    </location>
</feature>
<dbReference type="InterPro" id="IPR020476">
    <property type="entry name" value="Nudix_hydrolase"/>
</dbReference>
<reference evidence="9 10" key="1">
    <citation type="journal article" date="2016" name="Nat. Commun.">
        <title>Thousands of microbial genomes shed light on interconnected biogeochemical processes in an aquifer system.</title>
        <authorList>
            <person name="Anantharaman K."/>
            <person name="Brown C.T."/>
            <person name="Hug L.A."/>
            <person name="Sharon I."/>
            <person name="Castelle C.J."/>
            <person name="Probst A.J."/>
            <person name="Thomas B.C."/>
            <person name="Singh A."/>
            <person name="Wilkins M.J."/>
            <person name="Karaoz U."/>
            <person name="Brodie E.L."/>
            <person name="Williams K.H."/>
            <person name="Hubbard S.S."/>
            <person name="Banfield J.F."/>
        </authorList>
    </citation>
    <scope>NUCLEOTIDE SEQUENCE [LARGE SCALE GENOMIC DNA]</scope>
</reference>
<evidence type="ECO:0000256" key="6">
    <source>
        <dbReference type="RuleBase" id="RU003476"/>
    </source>
</evidence>
<evidence type="ECO:0000256" key="4">
    <source>
        <dbReference type="ARBA" id="ARBA00022801"/>
    </source>
</evidence>
<dbReference type="PRINTS" id="PR00502">
    <property type="entry name" value="NUDIXFAMILY"/>
</dbReference>
<dbReference type="InterPro" id="IPR000086">
    <property type="entry name" value="NUDIX_hydrolase_dom"/>
</dbReference>
<evidence type="ECO:0000259" key="8">
    <source>
        <dbReference type="PROSITE" id="PS51462"/>
    </source>
</evidence>
<dbReference type="GO" id="GO:0000166">
    <property type="term" value="F:nucleotide binding"/>
    <property type="evidence" value="ECO:0007669"/>
    <property type="project" value="UniProtKB-KW"/>
</dbReference>
<accession>A0A1G2R1U8</accession>
<gene>
    <name evidence="9" type="ORF">A3C04_00630</name>
</gene>
<evidence type="ECO:0000256" key="5">
    <source>
        <dbReference type="ARBA" id="ARBA00032644"/>
    </source>
</evidence>
<comment type="caution">
    <text evidence="9">The sequence shown here is derived from an EMBL/GenBank/DDBJ whole genome shotgun (WGS) entry which is preliminary data.</text>
</comment>
<keyword evidence="3" id="KW-0547">Nucleotide-binding</keyword>
<keyword evidence="4 6" id="KW-0378">Hydrolase</keyword>
<evidence type="ECO:0000256" key="7">
    <source>
        <dbReference type="SAM" id="MobiDB-lite"/>
    </source>
</evidence>
<feature type="compositionally biased region" description="Basic residues" evidence="7">
    <location>
        <begin position="152"/>
        <end position="162"/>
    </location>
</feature>
<dbReference type="Pfam" id="PF00293">
    <property type="entry name" value="NUDIX"/>
    <property type="match status" value="1"/>
</dbReference>
<dbReference type="EMBL" id="MHTV01000026">
    <property type="protein sequence ID" value="OHA66677.1"/>
    <property type="molecule type" value="Genomic_DNA"/>
</dbReference>
<evidence type="ECO:0000313" key="9">
    <source>
        <dbReference type="EMBL" id="OHA66677.1"/>
    </source>
</evidence>
<dbReference type="PROSITE" id="PS00893">
    <property type="entry name" value="NUDIX_BOX"/>
    <property type="match status" value="1"/>
</dbReference>
<evidence type="ECO:0000256" key="3">
    <source>
        <dbReference type="ARBA" id="ARBA00022741"/>
    </source>
</evidence>
<dbReference type="Proteomes" id="UP000178092">
    <property type="component" value="Unassembled WGS sequence"/>
</dbReference>
<organism evidence="9 10">
    <name type="scientific">Candidatus Wildermuthbacteria bacterium RIFCSPHIGHO2_02_FULL_45_25</name>
    <dbReference type="NCBI Taxonomy" id="1802450"/>
    <lineage>
        <taxon>Bacteria</taxon>
        <taxon>Candidatus Wildermuthiibacteriota</taxon>
    </lineage>
</organism>
<dbReference type="InterPro" id="IPR003565">
    <property type="entry name" value="Tetra_PHTase"/>
</dbReference>
<dbReference type="SUPFAM" id="SSF55811">
    <property type="entry name" value="Nudix"/>
    <property type="match status" value="1"/>
</dbReference>
<feature type="region of interest" description="Disordered" evidence="7">
    <location>
        <begin position="152"/>
        <end position="183"/>
    </location>
</feature>
<name>A0A1G2R1U8_9BACT</name>
<protein>
    <recommendedName>
        <fullName evidence="2">Bis(5'-nucleosyl)-tetraphosphatase [asymmetrical]</fullName>
    </recommendedName>
    <alternativeName>
        <fullName evidence="5">Diadenosine 5',5'''-P1,P4-tetraphosphate asymmetrical hydrolase</fullName>
    </alternativeName>
</protein>
<dbReference type="GO" id="GO:0006167">
    <property type="term" value="P:AMP biosynthetic process"/>
    <property type="evidence" value="ECO:0007669"/>
    <property type="project" value="TreeGrafter"/>
</dbReference>
<dbReference type="Gene3D" id="3.90.79.10">
    <property type="entry name" value="Nucleoside Triphosphate Pyrophosphohydrolase"/>
    <property type="match status" value="1"/>
</dbReference>
<dbReference type="GO" id="GO:0004081">
    <property type="term" value="F:bis(5'-nucleosyl)-tetraphosphatase (asymmetrical) activity"/>
    <property type="evidence" value="ECO:0007669"/>
    <property type="project" value="TreeGrafter"/>
</dbReference>
<evidence type="ECO:0000256" key="1">
    <source>
        <dbReference type="ARBA" id="ARBA00005582"/>
    </source>
</evidence>
<dbReference type="GO" id="GO:0006754">
    <property type="term" value="P:ATP biosynthetic process"/>
    <property type="evidence" value="ECO:0007669"/>
    <property type="project" value="TreeGrafter"/>
</dbReference>
<dbReference type="PANTHER" id="PTHR21340">
    <property type="entry name" value="DIADENOSINE 5,5-P1,P4-TETRAPHOSPHATE PYROPHOSPHOHYDROLASE MUTT"/>
    <property type="match status" value="1"/>
</dbReference>
<proteinExistence type="inferred from homology"/>
<comment type="similarity">
    <text evidence="1 6">Belongs to the Nudix hydrolase family.</text>
</comment>
<evidence type="ECO:0000256" key="2">
    <source>
        <dbReference type="ARBA" id="ARBA00018911"/>
    </source>
</evidence>
<dbReference type="InterPro" id="IPR020084">
    <property type="entry name" value="NUDIX_hydrolase_CS"/>
</dbReference>
<dbReference type="PANTHER" id="PTHR21340:SF0">
    <property type="entry name" value="BIS(5'-NUCLEOSYL)-TETRAPHOSPHATASE [ASYMMETRICAL]"/>
    <property type="match status" value="1"/>
</dbReference>
<dbReference type="PROSITE" id="PS51462">
    <property type="entry name" value="NUDIX"/>
    <property type="match status" value="1"/>
</dbReference>
<dbReference type="CDD" id="cd03428">
    <property type="entry name" value="NUDIX_Ap4A_Nudt2"/>
    <property type="match status" value="1"/>
</dbReference>
<dbReference type="AlphaFoldDB" id="A0A1G2R1U8"/>